<dbReference type="GO" id="GO:0051536">
    <property type="term" value="F:iron-sulfur cluster binding"/>
    <property type="evidence" value="ECO:0007669"/>
    <property type="project" value="InterPro"/>
</dbReference>
<keyword evidence="3" id="KW-1185">Reference proteome</keyword>
<gene>
    <name evidence="2" type="ORF">FA09DRAFT_317775</name>
</gene>
<dbReference type="SUPFAM" id="SSF54292">
    <property type="entry name" value="2Fe-2S ferredoxin-like"/>
    <property type="match status" value="1"/>
</dbReference>
<dbReference type="InterPro" id="IPR036010">
    <property type="entry name" value="2Fe-2S_ferredoxin-like_sf"/>
</dbReference>
<sequence>MAHDAGASSSRPFLTTTASRAGASCRAAKHQSLLSQACPSSRSVGPAALRHLHVAPVRQAHTNAFVPPHVDCAPALGPEGATVPLAPYDAAPLAGSAPAHTTHLVVVPLQPRAPDQWPSHLAAASPLYAELESRCRAGGSLAGCEHDDVATADAGMVDPPLRAWDPTASRFSRAPPRAEQELYQLRLYRAGRIAVLPPLSLDSLDSQPLPQRIEDAFAASRLQTAKQRRDDAADIFVCAHGARDCRCGVAGAEVIESLIGDIVAQREQVRVEGGATKRVRVWAISHVGGHKWAANAIVQPHGDWYGNLRRFDSPLLLRSALAPATSFHDVQDRRERLVHWSRWRGRLGLSDQETYDKRDEWGGGGVQTASFAPRARVAPAPLDSAASQVPAGSAVTPQAAADVESASGSGKDQLQLHFVSWEGESFAVSAVAGETLKDVAKRHGLPSIEATCGGVCECATCHAYIAAPTGAQDATSARDRFALDAAPPDEVLGAAAVPSDAELDMLEYAIGRLGSSRLCCQVPVSAALAKWMQDHGGRIVLPRF</sequence>
<feature type="region of interest" description="Disordered" evidence="1">
    <location>
        <begin position="382"/>
        <end position="407"/>
    </location>
</feature>
<dbReference type="InterPro" id="IPR009737">
    <property type="entry name" value="Aim32/Apd1-like"/>
</dbReference>
<evidence type="ECO:0000313" key="3">
    <source>
        <dbReference type="Proteomes" id="UP000245946"/>
    </source>
</evidence>
<dbReference type="InterPro" id="IPR012675">
    <property type="entry name" value="Beta-grasp_dom_sf"/>
</dbReference>
<organism evidence="2 3">
    <name type="scientific">Tilletiopsis washingtonensis</name>
    <dbReference type="NCBI Taxonomy" id="58919"/>
    <lineage>
        <taxon>Eukaryota</taxon>
        <taxon>Fungi</taxon>
        <taxon>Dikarya</taxon>
        <taxon>Basidiomycota</taxon>
        <taxon>Ustilaginomycotina</taxon>
        <taxon>Exobasidiomycetes</taxon>
        <taxon>Entylomatales</taxon>
        <taxon>Entylomatales incertae sedis</taxon>
        <taxon>Tilletiopsis</taxon>
    </lineage>
</organism>
<protein>
    <submittedName>
        <fullName evidence="2">Uncharacterized protein</fullName>
    </submittedName>
</protein>
<dbReference type="SUPFAM" id="SSF52833">
    <property type="entry name" value="Thioredoxin-like"/>
    <property type="match status" value="1"/>
</dbReference>
<dbReference type="Pfam" id="PF06999">
    <property type="entry name" value="Suc_Fer-like"/>
    <property type="match status" value="1"/>
</dbReference>
<evidence type="ECO:0000256" key="1">
    <source>
        <dbReference type="SAM" id="MobiDB-lite"/>
    </source>
</evidence>
<dbReference type="GeneID" id="37268430"/>
<dbReference type="PANTHER" id="PTHR31902:SF14">
    <property type="entry name" value="ACTIN PATCHES DISTAL PROTEIN 1"/>
    <property type="match status" value="1"/>
</dbReference>
<name>A0A316ZAU7_9BASI</name>
<dbReference type="Gene3D" id="3.10.20.30">
    <property type="match status" value="1"/>
</dbReference>
<dbReference type="STRING" id="58919.A0A316ZAU7"/>
<dbReference type="InterPro" id="IPR036249">
    <property type="entry name" value="Thioredoxin-like_sf"/>
</dbReference>
<dbReference type="Gene3D" id="3.40.30.10">
    <property type="entry name" value="Glutaredoxin"/>
    <property type="match status" value="1"/>
</dbReference>
<dbReference type="EMBL" id="KZ819290">
    <property type="protein sequence ID" value="PWN98947.1"/>
    <property type="molecule type" value="Genomic_DNA"/>
</dbReference>
<proteinExistence type="predicted"/>
<dbReference type="Proteomes" id="UP000245946">
    <property type="component" value="Unassembled WGS sequence"/>
</dbReference>
<reference evidence="2 3" key="1">
    <citation type="journal article" date="2018" name="Mol. Biol. Evol.">
        <title>Broad Genomic Sampling Reveals a Smut Pathogenic Ancestry of the Fungal Clade Ustilaginomycotina.</title>
        <authorList>
            <person name="Kijpornyongpan T."/>
            <person name="Mondo S.J."/>
            <person name="Barry K."/>
            <person name="Sandor L."/>
            <person name="Lee J."/>
            <person name="Lipzen A."/>
            <person name="Pangilinan J."/>
            <person name="LaButti K."/>
            <person name="Hainaut M."/>
            <person name="Henrissat B."/>
            <person name="Grigoriev I.V."/>
            <person name="Spatafora J.W."/>
            <person name="Aime M.C."/>
        </authorList>
    </citation>
    <scope>NUCLEOTIDE SEQUENCE [LARGE SCALE GENOMIC DNA]</scope>
    <source>
        <strain evidence="2 3">MCA 4186</strain>
    </source>
</reference>
<evidence type="ECO:0000313" key="2">
    <source>
        <dbReference type="EMBL" id="PWN98947.1"/>
    </source>
</evidence>
<dbReference type="OrthoDB" id="10253744at2759"/>
<accession>A0A316ZAU7</accession>
<dbReference type="CDD" id="cd03062">
    <property type="entry name" value="TRX_Fd_Sucrase"/>
    <property type="match status" value="1"/>
</dbReference>
<dbReference type="PANTHER" id="PTHR31902">
    <property type="entry name" value="ACTIN PATCHES DISTAL PROTEIN 1"/>
    <property type="match status" value="1"/>
</dbReference>
<dbReference type="RefSeq" id="XP_025599226.1">
    <property type="nucleotide sequence ID" value="XM_025740886.1"/>
</dbReference>
<dbReference type="AlphaFoldDB" id="A0A316ZAU7"/>